<dbReference type="AlphaFoldDB" id="A0A3M7SYJ8"/>
<dbReference type="Proteomes" id="UP000276133">
    <property type="component" value="Unassembled WGS sequence"/>
</dbReference>
<name>A0A3M7SYJ8_BRAPC</name>
<dbReference type="EMBL" id="REGN01000588">
    <property type="protein sequence ID" value="RNA40812.1"/>
    <property type="molecule type" value="Genomic_DNA"/>
</dbReference>
<proteinExistence type="predicted"/>
<evidence type="ECO:0000313" key="1">
    <source>
        <dbReference type="EMBL" id="RNA40812.1"/>
    </source>
</evidence>
<reference evidence="1 2" key="1">
    <citation type="journal article" date="2018" name="Sci. Rep.">
        <title>Genomic signatures of local adaptation to the degree of environmental predictability in rotifers.</title>
        <authorList>
            <person name="Franch-Gras L."/>
            <person name="Hahn C."/>
            <person name="Garcia-Roger E.M."/>
            <person name="Carmona M.J."/>
            <person name="Serra M."/>
            <person name="Gomez A."/>
        </authorList>
    </citation>
    <scope>NUCLEOTIDE SEQUENCE [LARGE SCALE GENOMIC DNA]</scope>
    <source>
        <strain evidence="1">HYR1</strain>
    </source>
</reference>
<comment type="caution">
    <text evidence="1">The sequence shown here is derived from an EMBL/GenBank/DDBJ whole genome shotgun (WGS) entry which is preliminary data.</text>
</comment>
<organism evidence="1 2">
    <name type="scientific">Brachionus plicatilis</name>
    <name type="common">Marine rotifer</name>
    <name type="synonym">Brachionus muelleri</name>
    <dbReference type="NCBI Taxonomy" id="10195"/>
    <lineage>
        <taxon>Eukaryota</taxon>
        <taxon>Metazoa</taxon>
        <taxon>Spiralia</taxon>
        <taxon>Gnathifera</taxon>
        <taxon>Rotifera</taxon>
        <taxon>Eurotatoria</taxon>
        <taxon>Monogononta</taxon>
        <taxon>Pseudotrocha</taxon>
        <taxon>Ploima</taxon>
        <taxon>Brachionidae</taxon>
        <taxon>Brachionus</taxon>
    </lineage>
</organism>
<protein>
    <submittedName>
        <fullName evidence="1">Uncharacterized protein</fullName>
    </submittedName>
</protein>
<accession>A0A3M7SYJ8</accession>
<sequence>MFGELSELWFTKPTISTKKRIFNYHDLKTFLFVYFRTFIDFIETLINEKTNYHQINHSLTKQRRRKTY</sequence>
<keyword evidence="2" id="KW-1185">Reference proteome</keyword>
<evidence type="ECO:0000313" key="2">
    <source>
        <dbReference type="Proteomes" id="UP000276133"/>
    </source>
</evidence>
<gene>
    <name evidence="1" type="ORF">BpHYR1_022804</name>
</gene>